<evidence type="ECO:0008006" key="3">
    <source>
        <dbReference type="Google" id="ProtNLM"/>
    </source>
</evidence>
<dbReference type="EMBL" id="BPLQ01006411">
    <property type="protein sequence ID" value="GIY22203.1"/>
    <property type="molecule type" value="Genomic_DNA"/>
</dbReference>
<keyword evidence="2" id="KW-1185">Reference proteome</keyword>
<gene>
    <name evidence="1" type="ORF">CDAR_102251</name>
</gene>
<evidence type="ECO:0000313" key="1">
    <source>
        <dbReference type="EMBL" id="GIY22203.1"/>
    </source>
</evidence>
<organism evidence="1 2">
    <name type="scientific">Caerostris darwini</name>
    <dbReference type="NCBI Taxonomy" id="1538125"/>
    <lineage>
        <taxon>Eukaryota</taxon>
        <taxon>Metazoa</taxon>
        <taxon>Ecdysozoa</taxon>
        <taxon>Arthropoda</taxon>
        <taxon>Chelicerata</taxon>
        <taxon>Arachnida</taxon>
        <taxon>Araneae</taxon>
        <taxon>Araneomorphae</taxon>
        <taxon>Entelegynae</taxon>
        <taxon>Araneoidea</taxon>
        <taxon>Araneidae</taxon>
        <taxon>Caerostris</taxon>
    </lineage>
</organism>
<sequence length="104" mass="11620">MMVFTVVGVTTGGHLPGLDRDAGGPWCYWRWLFGRHGGGFRGFVDNFVVLCSWSENGCTSRHSILSLSFTKSNGEGPLSFPSPLLNQKIILLQRKSYFNNKPIR</sequence>
<reference evidence="1 2" key="1">
    <citation type="submission" date="2021-06" db="EMBL/GenBank/DDBJ databases">
        <title>Caerostris darwini draft genome.</title>
        <authorList>
            <person name="Kono N."/>
            <person name="Arakawa K."/>
        </authorList>
    </citation>
    <scope>NUCLEOTIDE SEQUENCE [LARGE SCALE GENOMIC DNA]</scope>
</reference>
<evidence type="ECO:0000313" key="2">
    <source>
        <dbReference type="Proteomes" id="UP001054837"/>
    </source>
</evidence>
<accession>A0AAV4RQG5</accession>
<protein>
    <recommendedName>
        <fullName evidence="3">Secreted protein</fullName>
    </recommendedName>
</protein>
<dbReference type="AlphaFoldDB" id="A0AAV4RQG5"/>
<comment type="caution">
    <text evidence="1">The sequence shown here is derived from an EMBL/GenBank/DDBJ whole genome shotgun (WGS) entry which is preliminary data.</text>
</comment>
<name>A0AAV4RQG5_9ARAC</name>
<proteinExistence type="predicted"/>
<dbReference type="Proteomes" id="UP001054837">
    <property type="component" value="Unassembled WGS sequence"/>
</dbReference>